<organism evidence="2 3">
    <name type="scientific">Pontiella agarivorans</name>
    <dbReference type="NCBI Taxonomy" id="3038953"/>
    <lineage>
        <taxon>Bacteria</taxon>
        <taxon>Pseudomonadati</taxon>
        <taxon>Kiritimatiellota</taxon>
        <taxon>Kiritimatiellia</taxon>
        <taxon>Kiritimatiellales</taxon>
        <taxon>Pontiellaceae</taxon>
        <taxon>Pontiella</taxon>
    </lineage>
</organism>
<gene>
    <name evidence="2" type="ORF">P9H32_02510</name>
</gene>
<keyword evidence="3" id="KW-1185">Reference proteome</keyword>
<feature type="chain" id="PRO_5045057536" evidence="1">
    <location>
        <begin position="19"/>
        <end position="255"/>
    </location>
</feature>
<dbReference type="EMBL" id="JARVCO010000002">
    <property type="protein sequence ID" value="MDZ8117483.1"/>
    <property type="molecule type" value="Genomic_DNA"/>
</dbReference>
<keyword evidence="1" id="KW-0732">Signal</keyword>
<name>A0ABU5MTI5_9BACT</name>
<protein>
    <submittedName>
        <fullName evidence="2">PEP-CTERM sorting domain-containing protein</fullName>
    </submittedName>
</protein>
<dbReference type="Proteomes" id="UP001290861">
    <property type="component" value="Unassembled WGS sequence"/>
</dbReference>
<evidence type="ECO:0000256" key="1">
    <source>
        <dbReference type="SAM" id="SignalP"/>
    </source>
</evidence>
<feature type="signal peptide" evidence="1">
    <location>
        <begin position="1"/>
        <end position="18"/>
    </location>
</feature>
<comment type="caution">
    <text evidence="2">The sequence shown here is derived from an EMBL/GenBank/DDBJ whole genome shotgun (WGS) entry which is preliminary data.</text>
</comment>
<dbReference type="RefSeq" id="WP_322607284.1">
    <property type="nucleotide sequence ID" value="NZ_JARVCO010000002.1"/>
</dbReference>
<dbReference type="NCBIfam" id="TIGR02595">
    <property type="entry name" value="PEP_CTERM"/>
    <property type="match status" value="1"/>
</dbReference>
<accession>A0ABU5MTI5</accession>
<proteinExistence type="predicted"/>
<evidence type="ECO:0000313" key="3">
    <source>
        <dbReference type="Proteomes" id="UP001290861"/>
    </source>
</evidence>
<dbReference type="InterPro" id="IPR013424">
    <property type="entry name" value="Ice-binding_C"/>
</dbReference>
<reference evidence="2 3" key="1">
    <citation type="journal article" date="2024" name="Appl. Environ. Microbiol.">
        <title>Pontiella agarivorans sp. nov., a novel marine anaerobic bacterium capable of degrading macroalgal polysaccharides and fixing nitrogen.</title>
        <authorList>
            <person name="Liu N."/>
            <person name="Kivenson V."/>
            <person name="Peng X."/>
            <person name="Cui Z."/>
            <person name="Lankiewicz T.S."/>
            <person name="Gosselin K.M."/>
            <person name="English C.J."/>
            <person name="Blair E.M."/>
            <person name="O'Malley M.A."/>
            <person name="Valentine D.L."/>
        </authorList>
    </citation>
    <scope>NUCLEOTIDE SEQUENCE [LARGE SCALE GENOMIC DNA]</scope>
    <source>
        <strain evidence="2 3">NLcol2</strain>
    </source>
</reference>
<evidence type="ECO:0000313" key="2">
    <source>
        <dbReference type="EMBL" id="MDZ8117483.1"/>
    </source>
</evidence>
<sequence length="255" mass="27391">MKNWMITLMIIPAVVAHGSLLTDNFDSGLDAAWTISYQGTSDADTYAVASGAESAFTAASNPTGKSLLMYDASTNGEVNLRFTMDSGSVGAGETLKVQFDFMSPNSSPATLANMQVQSGTGKASNTSFFQNKSGTDSNQFLNHDGNSNVTLSNTMKEDTWYRFIGEYSANGADPDTYKITLTEYGGATQIWDTTPQNDKASVNSVLFHWNIPEGSKGKEYYLDNVDIAVIPEPATLGLIALFGGGMLVVRRCFSL</sequence>